<dbReference type="CDD" id="cd16015">
    <property type="entry name" value="LTA_synthase"/>
    <property type="match status" value="1"/>
</dbReference>
<feature type="active site" evidence="6">
    <location>
        <position position="316"/>
    </location>
</feature>
<comment type="subcellular location">
    <subcellularLocation>
        <location evidence="1">Cell membrane</location>
        <topology evidence="1">Multi-pass membrane protein</topology>
    </subcellularLocation>
</comment>
<keyword evidence="7" id="KW-0479">Metal-binding</keyword>
<evidence type="ECO:0000256" key="3">
    <source>
        <dbReference type="ARBA" id="ARBA00022692"/>
    </source>
</evidence>
<feature type="binding site" evidence="8">
    <location>
        <position position="276"/>
    </location>
    <ligand>
        <name>Mn(2+)</name>
        <dbReference type="ChEBI" id="CHEBI:29035"/>
    </ligand>
</feature>
<dbReference type="GO" id="GO:0005886">
    <property type="term" value="C:plasma membrane"/>
    <property type="evidence" value="ECO:0007669"/>
    <property type="project" value="UniProtKB-SubCell"/>
</dbReference>
<dbReference type="Pfam" id="PF00884">
    <property type="entry name" value="Sulfatase"/>
    <property type="match status" value="1"/>
</dbReference>
<keyword evidence="3 9" id="KW-0812">Transmembrane</keyword>
<dbReference type="Gene3D" id="3.30.1120.80">
    <property type="match status" value="1"/>
</dbReference>
<evidence type="ECO:0000259" key="10">
    <source>
        <dbReference type="Pfam" id="PF00884"/>
    </source>
</evidence>
<feature type="transmembrane region" description="Helical" evidence="9">
    <location>
        <begin position="56"/>
        <end position="74"/>
    </location>
</feature>
<evidence type="ECO:0000256" key="7">
    <source>
        <dbReference type="PIRSR" id="PIRSR005091-2"/>
    </source>
</evidence>
<feature type="domain" description="Sulfatase N-terminal" evidence="10">
    <location>
        <begin position="268"/>
        <end position="539"/>
    </location>
</feature>
<evidence type="ECO:0000256" key="4">
    <source>
        <dbReference type="ARBA" id="ARBA00022989"/>
    </source>
</evidence>
<evidence type="ECO:0000313" key="12">
    <source>
        <dbReference type="Proteomes" id="UP000283433"/>
    </source>
</evidence>
<reference evidence="11 12" key="1">
    <citation type="submission" date="2016-07" db="EMBL/GenBank/DDBJ databases">
        <title>Genome of Pelobium manganitolerans.</title>
        <authorList>
            <person name="Wu S."/>
            <person name="Wang G."/>
        </authorList>
    </citation>
    <scope>NUCLEOTIDE SEQUENCE [LARGE SCALE GENOMIC DNA]</scope>
    <source>
        <strain evidence="11 12">YS-25</strain>
    </source>
</reference>
<dbReference type="InterPro" id="IPR017850">
    <property type="entry name" value="Alkaline_phosphatase_core_sf"/>
</dbReference>
<dbReference type="InterPro" id="IPR000917">
    <property type="entry name" value="Sulfatase_N"/>
</dbReference>
<dbReference type="OrthoDB" id="9777768at2"/>
<evidence type="ECO:0000256" key="2">
    <source>
        <dbReference type="ARBA" id="ARBA00022475"/>
    </source>
</evidence>
<accession>A0A419S3I2</accession>
<dbReference type="SUPFAM" id="SSF53649">
    <property type="entry name" value="Alkaline phosphatase-like"/>
    <property type="match status" value="1"/>
</dbReference>
<sequence>MLKSLSFFIKYFLFWLVFFILNKLAFELWNADKLSEFSAKEIFNTFYRGALMDMSMAGYFCALPFLYVAFLWLFKPLRVNIKPLNIYTIILIVITAVVSVIDVNIYREWGSKINYKAIDMALDAPAEALASTASSPILRTLVTLLLLVATGIGLYKLCFKGHIIVLKKVSLALKGPTVVLLLGLTFLAIRGSISVAPMNTSRVYFSNHQALNIAAINTNWFLISDVLSQSQLKTNPYVYFSAGEAKTMRDSLFVRPQDFPKILKTETPNVVLIIIESFTADVIKELGPEQDITPNFSKLIKEGLLFTNIYSASDRTDKGLVATLSAFPSQATESIIKQNEKQMRLPAIPLELNKKGYHNSFIYGGDLNFANFKSYLMSHGFTHVKDQYDIKSDAKTTKWGFADEVTAKAHLEMLNKTSTPFFSTFLTLSNHEPFYLRSYKFGKNNVNNMFRSTSFYTDSVLYDYVQKAKKQSWYQNTLFIMLADHGHRLPTEKNEIFEPGRYHIPLLFFGGALNEAYRNQKINRIGSQVDLASTLLQQLNCTDTAFHYSKNLLAPDAKSFAFYSWNNGFGMVDSNKRAISFDPVGKRIIYQDQFPDKKRENHLLKEAKALMQLVFTDYMAW</sequence>
<evidence type="ECO:0000256" key="6">
    <source>
        <dbReference type="PIRSR" id="PIRSR005091-1"/>
    </source>
</evidence>
<gene>
    <name evidence="11" type="ORF">BCY91_09775</name>
</gene>
<name>A0A419S3I2_9SPHI</name>
<feature type="transmembrane region" description="Helical" evidence="9">
    <location>
        <begin position="171"/>
        <end position="189"/>
    </location>
</feature>
<dbReference type="PIRSF" id="PIRSF005091">
    <property type="entry name" value="Mmb_sulf_HI1246"/>
    <property type="match status" value="1"/>
</dbReference>
<feature type="binding site" evidence="8">
    <location>
        <position position="484"/>
    </location>
    <ligand>
        <name>Mn(2+)</name>
        <dbReference type="ChEBI" id="CHEBI:29035"/>
    </ligand>
</feature>
<organism evidence="11 12">
    <name type="scientific">Pelobium manganitolerans</name>
    <dbReference type="NCBI Taxonomy" id="1842495"/>
    <lineage>
        <taxon>Bacteria</taxon>
        <taxon>Pseudomonadati</taxon>
        <taxon>Bacteroidota</taxon>
        <taxon>Sphingobacteriia</taxon>
        <taxon>Sphingobacteriales</taxon>
        <taxon>Sphingobacteriaceae</taxon>
        <taxon>Pelobium</taxon>
    </lineage>
</organism>
<dbReference type="AlphaFoldDB" id="A0A419S3I2"/>
<keyword evidence="4 9" id="KW-1133">Transmembrane helix</keyword>
<proteinExistence type="predicted"/>
<keyword evidence="5 9" id="KW-0472">Membrane</keyword>
<dbReference type="GO" id="GO:0046872">
    <property type="term" value="F:metal ion binding"/>
    <property type="evidence" value="ECO:0007669"/>
    <property type="project" value="UniProtKB-KW"/>
</dbReference>
<feature type="binding site" evidence="7">
    <location>
        <position position="431"/>
    </location>
    <ligand>
        <name>substrate</name>
    </ligand>
</feature>
<evidence type="ECO:0000256" key="5">
    <source>
        <dbReference type="ARBA" id="ARBA00023136"/>
    </source>
</evidence>
<feature type="binding site" evidence="8">
    <location>
        <position position="485"/>
    </location>
    <ligand>
        <name>Mn(2+)</name>
        <dbReference type="ChEBI" id="CHEBI:29035"/>
    </ligand>
</feature>
<evidence type="ECO:0000313" key="11">
    <source>
        <dbReference type="EMBL" id="RKD13837.1"/>
    </source>
</evidence>
<dbReference type="PANTHER" id="PTHR47371:SF3">
    <property type="entry name" value="PHOSPHOGLYCEROL TRANSFERASE I"/>
    <property type="match status" value="1"/>
</dbReference>
<dbReference type="Proteomes" id="UP000283433">
    <property type="component" value="Unassembled WGS sequence"/>
</dbReference>
<feature type="transmembrane region" description="Helical" evidence="9">
    <location>
        <begin position="7"/>
        <end position="26"/>
    </location>
</feature>
<keyword evidence="2" id="KW-1003">Cell membrane</keyword>
<feature type="transmembrane region" description="Helical" evidence="9">
    <location>
        <begin position="86"/>
        <end position="106"/>
    </location>
</feature>
<dbReference type="PANTHER" id="PTHR47371">
    <property type="entry name" value="LIPOTEICHOIC ACID SYNTHASE"/>
    <property type="match status" value="1"/>
</dbReference>
<evidence type="ECO:0000256" key="9">
    <source>
        <dbReference type="SAM" id="Phobius"/>
    </source>
</evidence>
<feature type="binding site" evidence="8">
    <location>
        <position position="316"/>
    </location>
    <ligand>
        <name>Mn(2+)</name>
        <dbReference type="ChEBI" id="CHEBI:29035"/>
    </ligand>
</feature>
<dbReference type="RefSeq" id="WP_120182746.1">
    <property type="nucleotide sequence ID" value="NZ_MBTA01000027.1"/>
</dbReference>
<keyword evidence="7" id="KW-0464">Manganese</keyword>
<comment type="caution">
    <text evidence="11">The sequence shown here is derived from an EMBL/GenBank/DDBJ whole genome shotgun (WGS) entry which is preliminary data.</text>
</comment>
<evidence type="ECO:0000256" key="1">
    <source>
        <dbReference type="ARBA" id="ARBA00004651"/>
    </source>
</evidence>
<dbReference type="InterPro" id="IPR050448">
    <property type="entry name" value="OpgB/LTA_synthase_biosynth"/>
</dbReference>
<protein>
    <submittedName>
        <fullName evidence="11">Sulfatase</fullName>
    </submittedName>
</protein>
<dbReference type="EMBL" id="MBTA01000027">
    <property type="protein sequence ID" value="RKD13837.1"/>
    <property type="molecule type" value="Genomic_DNA"/>
</dbReference>
<dbReference type="InterPro" id="IPR012160">
    <property type="entry name" value="LtaS-like"/>
</dbReference>
<evidence type="ECO:0000256" key="8">
    <source>
        <dbReference type="PIRSR" id="PIRSR005091-3"/>
    </source>
</evidence>
<dbReference type="Gene3D" id="3.40.720.10">
    <property type="entry name" value="Alkaline Phosphatase, subunit A"/>
    <property type="match status" value="1"/>
</dbReference>
<keyword evidence="12" id="KW-1185">Reference proteome</keyword>
<feature type="transmembrane region" description="Helical" evidence="9">
    <location>
        <begin position="137"/>
        <end position="159"/>
    </location>
</feature>